<evidence type="ECO:0000313" key="3">
    <source>
        <dbReference type="Proteomes" id="UP000233256"/>
    </source>
</evidence>
<accession>A0A2N1PN53</accession>
<evidence type="ECO:0000259" key="1">
    <source>
        <dbReference type="Pfam" id="PF09992"/>
    </source>
</evidence>
<dbReference type="EMBL" id="PGXC01000012">
    <property type="protein sequence ID" value="PKK89778.1"/>
    <property type="molecule type" value="Genomic_DNA"/>
</dbReference>
<dbReference type="Pfam" id="PF09992">
    <property type="entry name" value="NAGPA"/>
    <property type="match status" value="1"/>
</dbReference>
<organism evidence="2 3">
    <name type="scientific">Candidatus Wallbacteria bacterium HGW-Wallbacteria-1</name>
    <dbReference type="NCBI Taxonomy" id="2013854"/>
    <lineage>
        <taxon>Bacteria</taxon>
        <taxon>Candidatus Walliibacteriota</taxon>
    </lineage>
</organism>
<dbReference type="InterPro" id="IPR018711">
    <property type="entry name" value="NAGPA"/>
</dbReference>
<dbReference type="PANTHER" id="PTHR40446">
    <property type="entry name" value="N-ACETYLGLUCOSAMINE-1-PHOSPHODIESTER ALPHA-N-ACETYLGLUCOSAMINIDASE"/>
    <property type="match status" value="1"/>
</dbReference>
<gene>
    <name evidence="2" type="ORF">CVV64_12695</name>
</gene>
<sequence>MEACSEMKLVRPNRVRPNRVRPNRVRTSRARTNCMRVSVQYLLALVILILGQRAGAVSDTMTPTWACEMAARLCDAGWAVENHGGKGGHPDLLAADRIIHADDITDTLVITAVVFRPGGLNRVTIVTEEETGKLGITGEDAAASLLASPFSRGEGVWGVVLINGGFFDKKNRPMGLLRVGGKNLNTAPRGGGFLSNGYFAMIGGSPVIQEFGRGREGLVPEKAELVLQSGPLLVCGSKVHKSVRRAALTRSSRSAIGLDRFGNIWMVVVRSPLGGISLREMALMLVRPLSRGGLGLSNAMNLDGGSSTQMFLKTAGREMVRRGDGRPLPAWIAVVFP</sequence>
<name>A0A2N1PN53_9BACT</name>
<feature type="domain" description="Phosphodiester glycosidase" evidence="1">
    <location>
        <begin position="159"/>
        <end position="334"/>
    </location>
</feature>
<evidence type="ECO:0000313" key="2">
    <source>
        <dbReference type="EMBL" id="PKK89778.1"/>
    </source>
</evidence>
<comment type="caution">
    <text evidence="2">The sequence shown here is derived from an EMBL/GenBank/DDBJ whole genome shotgun (WGS) entry which is preliminary data.</text>
</comment>
<dbReference type="Proteomes" id="UP000233256">
    <property type="component" value="Unassembled WGS sequence"/>
</dbReference>
<reference evidence="2 3" key="1">
    <citation type="journal article" date="2017" name="ISME J.">
        <title>Potential for microbial H2 and metal transformations associated with novel bacteria and archaea in deep terrestrial subsurface sediments.</title>
        <authorList>
            <person name="Hernsdorf A.W."/>
            <person name="Amano Y."/>
            <person name="Miyakawa K."/>
            <person name="Ise K."/>
            <person name="Suzuki Y."/>
            <person name="Anantharaman K."/>
            <person name="Probst A."/>
            <person name="Burstein D."/>
            <person name="Thomas B.C."/>
            <person name="Banfield J.F."/>
        </authorList>
    </citation>
    <scope>NUCLEOTIDE SEQUENCE [LARGE SCALE GENOMIC DNA]</scope>
    <source>
        <strain evidence="2">HGW-Wallbacteria-1</strain>
    </source>
</reference>
<protein>
    <recommendedName>
        <fullName evidence="1">Phosphodiester glycosidase domain-containing protein</fullName>
    </recommendedName>
</protein>
<proteinExistence type="predicted"/>
<dbReference type="AlphaFoldDB" id="A0A2N1PN53"/>
<dbReference type="PANTHER" id="PTHR40446:SF2">
    <property type="entry name" value="N-ACETYLGLUCOSAMINE-1-PHOSPHODIESTER ALPHA-N-ACETYLGLUCOSAMINIDASE"/>
    <property type="match status" value="1"/>
</dbReference>